<dbReference type="EMBL" id="JAATIS010000220">
    <property type="protein sequence ID" value="KAG2468884.1"/>
    <property type="molecule type" value="Genomic_DNA"/>
</dbReference>
<keyword evidence="4" id="KW-1185">Reference proteome</keyword>
<feature type="non-terminal residue" evidence="3">
    <location>
        <position position="376"/>
    </location>
</feature>
<dbReference type="InterPro" id="IPR050380">
    <property type="entry name" value="Immune_Resp_Modulators"/>
</dbReference>
<proteinExistence type="predicted"/>
<dbReference type="AlphaFoldDB" id="A0A8X8BW31"/>
<name>A0A8X8BW31_POLSE</name>
<protein>
    <submittedName>
        <fullName evidence="3">TPSN protein</fullName>
    </submittedName>
</protein>
<dbReference type="InterPro" id="IPR007110">
    <property type="entry name" value="Ig-like_dom"/>
</dbReference>
<evidence type="ECO:0000256" key="1">
    <source>
        <dbReference type="ARBA" id="ARBA00023319"/>
    </source>
</evidence>
<dbReference type="Pfam" id="PF07686">
    <property type="entry name" value="V-set"/>
    <property type="match status" value="1"/>
</dbReference>
<dbReference type="PANTHER" id="PTHR23411">
    <property type="entry name" value="TAPASIN"/>
    <property type="match status" value="1"/>
</dbReference>
<dbReference type="PROSITE" id="PS50835">
    <property type="entry name" value="IG_LIKE"/>
    <property type="match status" value="1"/>
</dbReference>
<feature type="non-terminal residue" evidence="3">
    <location>
        <position position="1"/>
    </location>
</feature>
<dbReference type="Gene3D" id="2.60.40.10">
    <property type="entry name" value="Immunoglobulins"/>
    <property type="match status" value="3"/>
</dbReference>
<feature type="domain" description="Ig-like" evidence="2">
    <location>
        <begin position="271"/>
        <end position="370"/>
    </location>
</feature>
<evidence type="ECO:0000313" key="4">
    <source>
        <dbReference type="Proteomes" id="UP000886611"/>
    </source>
</evidence>
<dbReference type="SUPFAM" id="SSF48726">
    <property type="entry name" value="Immunoglobulin"/>
    <property type="match status" value="2"/>
</dbReference>
<dbReference type="InterPro" id="IPR003599">
    <property type="entry name" value="Ig_sub"/>
</dbReference>
<dbReference type="Proteomes" id="UP000886611">
    <property type="component" value="Unassembled WGS sequence"/>
</dbReference>
<dbReference type="InterPro" id="IPR013783">
    <property type="entry name" value="Ig-like_fold"/>
</dbReference>
<evidence type="ECO:0000313" key="3">
    <source>
        <dbReference type="EMBL" id="KAG2468884.1"/>
    </source>
</evidence>
<dbReference type="InterPro" id="IPR013106">
    <property type="entry name" value="Ig_V-set"/>
</dbReference>
<accession>A0A8X8BW31</accession>
<dbReference type="InterPro" id="IPR003597">
    <property type="entry name" value="Ig_C1-set"/>
</dbReference>
<keyword evidence="1" id="KW-0393">Immunoglobulin domain</keyword>
<dbReference type="SMART" id="SM00409">
    <property type="entry name" value="IG"/>
    <property type="match status" value="2"/>
</dbReference>
<sequence>APLCFARCPALECWYVEEKSSRAGSFPSAMSQEKSFLYITTGFNLAYNTQNPPVGINPNRVYRIVDSTGTLCSSDLQPVAGAVEKPECEINPFIPHPAMVDWTLSLTSPDTSPAYLTADWLSSSIQGLKNKLAVSSILRLPVGTTEATAVMNVYTHTPVLQTKLKQDVLLDCGFTLPQEEENSEFSLEWRYQYRGEGRLLLAYDAKLDKLHEKYITKDDVEVDITNLHGSRNASLLIKNVSIRHGGTYICTIYRPYLLAQVAMELEIIEPPRLSLVPSPFWAAPGHEAVLTCEASGYYPLDVEIKWMAKPANGEPAEFLTGAQLSGHRQSIEGTFSQTSSIRIIPETQDHLTQYSCLITHLGSSSKKSVVLQVAGE</sequence>
<comment type="caution">
    <text evidence="3">The sequence shown here is derived from an EMBL/GenBank/DDBJ whole genome shotgun (WGS) entry which is preliminary data.</text>
</comment>
<dbReference type="PRINTS" id="PR01669">
    <property type="entry name" value="TAPASIN"/>
</dbReference>
<evidence type="ECO:0000259" key="2">
    <source>
        <dbReference type="PROSITE" id="PS50835"/>
    </source>
</evidence>
<dbReference type="InterPro" id="IPR036179">
    <property type="entry name" value="Ig-like_dom_sf"/>
</dbReference>
<organism evidence="3 4">
    <name type="scientific">Polypterus senegalus</name>
    <name type="common">Senegal bichir</name>
    <dbReference type="NCBI Taxonomy" id="55291"/>
    <lineage>
        <taxon>Eukaryota</taxon>
        <taxon>Metazoa</taxon>
        <taxon>Chordata</taxon>
        <taxon>Craniata</taxon>
        <taxon>Vertebrata</taxon>
        <taxon>Euteleostomi</taxon>
        <taxon>Actinopterygii</taxon>
        <taxon>Polypteriformes</taxon>
        <taxon>Polypteridae</taxon>
        <taxon>Polypterus</taxon>
    </lineage>
</organism>
<dbReference type="GO" id="GO:0016020">
    <property type="term" value="C:membrane"/>
    <property type="evidence" value="ECO:0007669"/>
    <property type="project" value="InterPro"/>
</dbReference>
<dbReference type="Pfam" id="PF07654">
    <property type="entry name" value="C1-set"/>
    <property type="match status" value="1"/>
</dbReference>
<dbReference type="GO" id="GO:0019885">
    <property type="term" value="P:antigen processing and presentation of endogenous peptide antigen via MHC class I"/>
    <property type="evidence" value="ECO:0007669"/>
    <property type="project" value="InterPro"/>
</dbReference>
<dbReference type="SMART" id="SM00407">
    <property type="entry name" value="IGc1"/>
    <property type="match status" value="1"/>
</dbReference>
<reference evidence="3 4" key="1">
    <citation type="journal article" date="2021" name="Cell">
        <title>Tracing the genetic footprints of vertebrate landing in non-teleost ray-finned fishes.</title>
        <authorList>
            <person name="Bi X."/>
            <person name="Wang K."/>
            <person name="Yang L."/>
            <person name="Pan H."/>
            <person name="Jiang H."/>
            <person name="Wei Q."/>
            <person name="Fang M."/>
            <person name="Yu H."/>
            <person name="Zhu C."/>
            <person name="Cai Y."/>
            <person name="He Y."/>
            <person name="Gan X."/>
            <person name="Zeng H."/>
            <person name="Yu D."/>
            <person name="Zhu Y."/>
            <person name="Jiang H."/>
            <person name="Qiu Q."/>
            <person name="Yang H."/>
            <person name="Zhang Y.E."/>
            <person name="Wang W."/>
            <person name="Zhu M."/>
            <person name="He S."/>
            <person name="Zhang G."/>
        </authorList>
    </citation>
    <scope>NUCLEOTIDE SEQUENCE [LARGE SCALE GENOMIC DNA]</scope>
    <source>
        <strain evidence="3">Bchr_013</strain>
    </source>
</reference>
<gene>
    <name evidence="3" type="primary">Tapbp</name>
    <name evidence="3" type="ORF">GTO96_0004422</name>
</gene>
<dbReference type="InterPro" id="IPR008056">
    <property type="entry name" value="Tapasin"/>
</dbReference>